<keyword evidence="2" id="KW-1185">Reference proteome</keyword>
<evidence type="ECO:0000313" key="1">
    <source>
        <dbReference type="EMBL" id="KMZ59970.1"/>
    </source>
</evidence>
<dbReference type="AlphaFoldDB" id="A0A0K9NVE9"/>
<dbReference type="EMBL" id="LFYR01001681">
    <property type="protein sequence ID" value="KMZ59970.1"/>
    <property type="molecule type" value="Genomic_DNA"/>
</dbReference>
<dbReference type="OrthoDB" id="342454at2759"/>
<protein>
    <submittedName>
        <fullName evidence="1">Uncharacterized protein</fullName>
    </submittedName>
</protein>
<sequence length="74" mass="8805">MVHHVSCRILSRFKLNPFEHLNLSYTSTRSFWSIGKLKAQQLLLDPQEREYLLNQIKSAKGEIRIFSLRLFFPI</sequence>
<evidence type="ECO:0000313" key="2">
    <source>
        <dbReference type="Proteomes" id="UP000036987"/>
    </source>
</evidence>
<dbReference type="Proteomes" id="UP000036987">
    <property type="component" value="Unassembled WGS sequence"/>
</dbReference>
<organism evidence="1 2">
    <name type="scientific">Zostera marina</name>
    <name type="common">Eelgrass</name>
    <dbReference type="NCBI Taxonomy" id="29655"/>
    <lineage>
        <taxon>Eukaryota</taxon>
        <taxon>Viridiplantae</taxon>
        <taxon>Streptophyta</taxon>
        <taxon>Embryophyta</taxon>
        <taxon>Tracheophyta</taxon>
        <taxon>Spermatophyta</taxon>
        <taxon>Magnoliopsida</taxon>
        <taxon>Liliopsida</taxon>
        <taxon>Zosteraceae</taxon>
        <taxon>Zostera</taxon>
    </lineage>
</organism>
<comment type="caution">
    <text evidence="1">The sequence shown here is derived from an EMBL/GenBank/DDBJ whole genome shotgun (WGS) entry which is preliminary data.</text>
</comment>
<name>A0A0K9NVE9_ZOSMR</name>
<accession>A0A0K9NVE9</accession>
<reference evidence="2" key="1">
    <citation type="journal article" date="2016" name="Nature">
        <title>The genome of the seagrass Zostera marina reveals angiosperm adaptation to the sea.</title>
        <authorList>
            <person name="Olsen J.L."/>
            <person name="Rouze P."/>
            <person name="Verhelst B."/>
            <person name="Lin Y.-C."/>
            <person name="Bayer T."/>
            <person name="Collen J."/>
            <person name="Dattolo E."/>
            <person name="De Paoli E."/>
            <person name="Dittami S."/>
            <person name="Maumus F."/>
            <person name="Michel G."/>
            <person name="Kersting A."/>
            <person name="Lauritano C."/>
            <person name="Lohaus R."/>
            <person name="Toepel M."/>
            <person name="Tonon T."/>
            <person name="Vanneste K."/>
            <person name="Amirebrahimi M."/>
            <person name="Brakel J."/>
            <person name="Bostroem C."/>
            <person name="Chovatia M."/>
            <person name="Grimwood J."/>
            <person name="Jenkins J.W."/>
            <person name="Jueterbock A."/>
            <person name="Mraz A."/>
            <person name="Stam W.T."/>
            <person name="Tice H."/>
            <person name="Bornberg-Bauer E."/>
            <person name="Green P.J."/>
            <person name="Pearson G.A."/>
            <person name="Procaccini G."/>
            <person name="Duarte C.M."/>
            <person name="Schmutz J."/>
            <person name="Reusch T.B.H."/>
            <person name="Van de Peer Y."/>
        </authorList>
    </citation>
    <scope>NUCLEOTIDE SEQUENCE [LARGE SCALE GENOMIC DNA]</scope>
    <source>
        <strain evidence="2">cv. Finnish</strain>
    </source>
</reference>
<proteinExistence type="predicted"/>
<gene>
    <name evidence="1" type="ORF">ZOSMA_630G00020</name>
</gene>